<dbReference type="EC" id="6.3.4.4" evidence="8 10"/>
<evidence type="ECO:0000256" key="10">
    <source>
        <dbReference type="RuleBase" id="RU000520"/>
    </source>
</evidence>
<feature type="compositionally biased region" description="Basic and acidic residues" evidence="11">
    <location>
        <begin position="212"/>
        <end position="224"/>
    </location>
</feature>
<dbReference type="InterPro" id="IPR033128">
    <property type="entry name" value="Adenylosuccin_syn_Lys_AS"/>
</dbReference>
<feature type="binding site" evidence="8">
    <location>
        <begin position="379"/>
        <end position="382"/>
    </location>
    <ligand>
        <name>IMP</name>
        <dbReference type="ChEBI" id="CHEBI:58053"/>
    </ligand>
</feature>
<feature type="binding site" evidence="8">
    <location>
        <position position="634"/>
    </location>
    <ligand>
        <name>IMP</name>
        <dbReference type="ChEBI" id="CHEBI:58053"/>
    </ligand>
</feature>
<evidence type="ECO:0000256" key="3">
    <source>
        <dbReference type="ARBA" id="ARBA00022723"/>
    </source>
</evidence>
<feature type="binding site" evidence="8">
    <location>
        <begin position="404"/>
        <end position="407"/>
    </location>
    <ligand>
        <name>IMP</name>
        <dbReference type="ChEBI" id="CHEBI:58053"/>
    </ligand>
</feature>
<dbReference type="SMART" id="SM00788">
    <property type="entry name" value="Adenylsucc_synt"/>
    <property type="match status" value="1"/>
</dbReference>
<keyword evidence="6 8" id="KW-0460">Magnesium</keyword>
<evidence type="ECO:0000256" key="2">
    <source>
        <dbReference type="ARBA" id="ARBA00022598"/>
    </source>
</evidence>
<name>A0ABP0ME61_9DINO</name>
<evidence type="ECO:0000256" key="4">
    <source>
        <dbReference type="ARBA" id="ARBA00022741"/>
    </source>
</evidence>
<feature type="compositionally biased region" description="Basic residues" evidence="11">
    <location>
        <begin position="202"/>
        <end position="211"/>
    </location>
</feature>
<dbReference type="InterPro" id="IPR018220">
    <property type="entry name" value="Adenylosuccin_syn_GTP-bd"/>
</dbReference>
<evidence type="ECO:0000256" key="11">
    <source>
        <dbReference type="SAM" id="MobiDB-lite"/>
    </source>
</evidence>
<dbReference type="InterPro" id="IPR042111">
    <property type="entry name" value="Adenylosuccinate_synth_dom3"/>
</dbReference>
<organism evidence="12 13">
    <name type="scientific">Durusdinium trenchii</name>
    <dbReference type="NCBI Taxonomy" id="1381693"/>
    <lineage>
        <taxon>Eukaryota</taxon>
        <taxon>Sar</taxon>
        <taxon>Alveolata</taxon>
        <taxon>Dinophyceae</taxon>
        <taxon>Suessiales</taxon>
        <taxon>Symbiodiniaceae</taxon>
        <taxon>Durusdinium</taxon>
    </lineage>
</organism>
<dbReference type="SUPFAM" id="SSF52540">
    <property type="entry name" value="P-loop containing nucleoside triphosphate hydrolases"/>
    <property type="match status" value="1"/>
</dbReference>
<dbReference type="EMBL" id="CAXAMN010017113">
    <property type="protein sequence ID" value="CAK9049780.1"/>
    <property type="molecule type" value="Genomic_DNA"/>
</dbReference>
<feature type="active site" evidence="9">
    <location>
        <position position="506"/>
    </location>
</feature>
<comment type="function">
    <text evidence="8">Plays an important role in the de novo pathway and in the salvage pathway of purine nucleotide biosynthesis. Catalyzes the first commited step in the biosynthesis of AMP from IMP.</text>
</comment>
<feature type="binding site" evidence="8">
    <location>
        <begin position="763"/>
        <end position="765"/>
    </location>
    <ligand>
        <name>GTP</name>
        <dbReference type="ChEBI" id="CHEBI:37565"/>
    </ligand>
</feature>
<evidence type="ECO:0000313" key="12">
    <source>
        <dbReference type="EMBL" id="CAK9049780.1"/>
    </source>
</evidence>
<dbReference type="Pfam" id="PF00709">
    <property type="entry name" value="Adenylsucc_synt"/>
    <property type="match status" value="1"/>
</dbReference>
<dbReference type="Gene3D" id="1.10.300.10">
    <property type="entry name" value="Adenylosuccinate Synthetase, subunit A, domain 2"/>
    <property type="match status" value="1"/>
</dbReference>
<feature type="binding site" evidence="8">
    <location>
        <position position="619"/>
    </location>
    <ligand>
        <name>IMP</name>
        <dbReference type="ChEBI" id="CHEBI:58053"/>
    </ligand>
</feature>
<dbReference type="HAMAP" id="MF_00011">
    <property type="entry name" value="Adenylosucc_synth"/>
    <property type="match status" value="1"/>
</dbReference>
<evidence type="ECO:0000256" key="5">
    <source>
        <dbReference type="ARBA" id="ARBA00022755"/>
    </source>
</evidence>
<comment type="similarity">
    <text evidence="8 10">Belongs to the adenylosuccinate synthetase family.</text>
</comment>
<proteinExistence type="inferred from homology"/>
<dbReference type="PROSITE" id="PS01266">
    <property type="entry name" value="ADENYLOSUCCIN_SYN_1"/>
    <property type="match status" value="1"/>
</dbReference>
<feature type="binding site" evidence="8">
    <location>
        <position position="495"/>
    </location>
    <ligand>
        <name>IMP</name>
        <dbReference type="ChEBI" id="CHEBI:58053"/>
    </ligand>
</feature>
<comment type="pathway">
    <text evidence="8 10">Purine metabolism; AMP biosynthesis via de novo pathway; AMP from IMP: step 1/2.</text>
</comment>
<reference evidence="12 13" key="1">
    <citation type="submission" date="2024-02" db="EMBL/GenBank/DDBJ databases">
        <authorList>
            <person name="Chen Y."/>
            <person name="Shah S."/>
            <person name="Dougan E. K."/>
            <person name="Thang M."/>
            <person name="Chan C."/>
        </authorList>
    </citation>
    <scope>NUCLEOTIDE SEQUENCE [LARGE SCALE GENOMIC DNA]</scope>
</reference>
<dbReference type="CDD" id="cd03108">
    <property type="entry name" value="AdSS"/>
    <property type="match status" value="1"/>
</dbReference>
<feature type="binding site" evidence="8">
    <location>
        <begin position="731"/>
        <end position="737"/>
    </location>
    <ligand>
        <name>substrate</name>
    </ligand>
</feature>
<dbReference type="PANTHER" id="PTHR11846">
    <property type="entry name" value="ADENYLOSUCCINATE SYNTHETASE"/>
    <property type="match status" value="1"/>
</dbReference>
<comment type="function">
    <text evidence="10">Plays an important role in the de novo pathway of purine nucleotide biosynthesis.</text>
</comment>
<feature type="binding site" evidence="8">
    <location>
        <begin position="406"/>
        <end position="408"/>
    </location>
    <ligand>
        <name>GTP</name>
        <dbReference type="ChEBI" id="CHEBI:37565"/>
    </ligand>
</feature>
<protein>
    <recommendedName>
        <fullName evidence="8 10">Adenylosuccinate synthetase</fullName>
        <shortName evidence="8">AMPSase</shortName>
        <shortName evidence="8">AdSS</shortName>
        <ecNumber evidence="8 10">6.3.4.4</ecNumber>
    </recommendedName>
    <alternativeName>
        <fullName evidence="8">IMP--aspartate ligase</fullName>
    </alternativeName>
</protein>
<keyword evidence="4 8" id="KW-0547">Nucleotide-binding</keyword>
<gene>
    <name evidence="12" type="ORF">CCMP2556_LOCUS25435</name>
</gene>
<dbReference type="InterPro" id="IPR001114">
    <property type="entry name" value="Adenylosuccinate_synthetase"/>
</dbReference>
<keyword evidence="7 8" id="KW-0342">GTP-binding</keyword>
<keyword evidence="3 8" id="KW-0479">Metal-binding</keyword>
<evidence type="ECO:0000256" key="7">
    <source>
        <dbReference type="ARBA" id="ARBA00023134"/>
    </source>
</evidence>
<dbReference type="InterPro" id="IPR042110">
    <property type="entry name" value="Adenylosuccinate_synth_dom2"/>
</dbReference>
<dbReference type="Proteomes" id="UP001642484">
    <property type="component" value="Unassembled WGS sequence"/>
</dbReference>
<evidence type="ECO:0000256" key="8">
    <source>
        <dbReference type="HAMAP-Rule" id="MF_03125"/>
    </source>
</evidence>
<feature type="binding site" evidence="8">
    <location>
        <begin position="850"/>
        <end position="852"/>
    </location>
    <ligand>
        <name>GTP</name>
        <dbReference type="ChEBI" id="CHEBI:37565"/>
    </ligand>
</feature>
<sequence>MKLAEMEQEKENPIYHSRTSRIQKWMELVKRAQQDLEMPLDPPKRLMPGNVVLFQTPVKNSQIEVGLLMTVWKGLKSPKPHAGEVPVQSCVAFRAVQLSPSDDLGKEWEADWHSAAWVVRLEGLITILDVEESVQPSVNSGKMKVRLSEVSADALSRCESIQTWAVGPTMRRGQGGMATDLRLASTTSKPVEVKKTVPGNKFAKKKLQGKKGKGDQSTKNAEESHLDLISDKDVTYARSAAGRKLIREELRMVLKHDADLYPDSRMFDTSGFCRMKNEEAKVTTMQEILENVGECMEFLFKNLKSLAAYQKAVARLFQSIWSQLNSQPPVRQCLLKFLKDVISFVRSKKSAPAEVRQLRRQLEDNWELQGVVLGAQWGDEGKGKLVDILAQDVQVCARFNGGANAGHTLLVDGKKYAFHLLPCGMINKACKNLIGNGVVVHIPTLMKELDALKEFDPQALERVFISTRAHILLDSHQTIDGILEAEQGSNSIGTTKRGIGPCYSSKAIRNGVRFGDLLHFSEFERKLRELTAWSQKRYSHPREKDSAAQLQLRKALGEYNTQSAFDPEHGQKGGVKNLEEEIERYRKYSELLRTQIVDSVTFLHQDVSLGSKVLVEGANAALLDVDFGTYPFVTSSNTTVGSVCTGLGVPPKLVDTVIGVVKAYTTRVGHGPFPTELQNEMQSLEDFDETYIGPEATFERKGHTGGPFKCTPGQPVKVGMMLQEVGAEYGTTTGRRRRCGWLDLALVKYSALVNGFDSLNITKLDVLTGLKQIRVAIAYRNRQMTEVRLPNGYFPSHLDDLKEVVCEYETLQGWAEDISKCASWEELPENAKKYVVRIEELLGIPVSWVGVGPDRNSMLKVPKRRLGLMTTRSESSLVPKLPGS</sequence>
<comment type="caution">
    <text evidence="12">The sequence shown here is derived from an EMBL/GenBank/DDBJ whole genome shotgun (WGS) entry which is preliminary data.</text>
</comment>
<dbReference type="PROSITE" id="PS00513">
    <property type="entry name" value="ADENYLOSUCCIN_SYN_2"/>
    <property type="match status" value="1"/>
</dbReference>
<dbReference type="PANTHER" id="PTHR11846:SF0">
    <property type="entry name" value="ADENYLOSUCCINATE SYNTHETASE"/>
    <property type="match status" value="1"/>
</dbReference>
<keyword evidence="5 8" id="KW-0658">Purine biosynthesis</keyword>
<keyword evidence="8" id="KW-0963">Cytoplasm</keyword>
<comment type="cofactor">
    <cofactor evidence="8">
        <name>Mg(2+)</name>
        <dbReference type="ChEBI" id="CHEBI:18420"/>
    </cofactor>
    <text evidence="8">Binds 1 Mg(2+) ion per subunit.</text>
</comment>
<feature type="binding site" evidence="8">
    <location>
        <position position="735"/>
    </location>
    <ligand>
        <name>IMP</name>
        <dbReference type="ChEBI" id="CHEBI:58053"/>
    </ligand>
</feature>
<accession>A0ABP0ME61</accession>
<comment type="catalytic activity">
    <reaction evidence="8 10">
        <text>IMP + L-aspartate + GTP = N(6)-(1,2-dicarboxyethyl)-AMP + GDP + phosphate + 2 H(+)</text>
        <dbReference type="Rhea" id="RHEA:15753"/>
        <dbReference type="ChEBI" id="CHEBI:15378"/>
        <dbReference type="ChEBI" id="CHEBI:29991"/>
        <dbReference type="ChEBI" id="CHEBI:37565"/>
        <dbReference type="ChEBI" id="CHEBI:43474"/>
        <dbReference type="ChEBI" id="CHEBI:57567"/>
        <dbReference type="ChEBI" id="CHEBI:58053"/>
        <dbReference type="ChEBI" id="CHEBI:58189"/>
        <dbReference type="EC" id="6.3.4.4"/>
    </reaction>
</comment>
<feature type="binding site" evidence="8">
    <location>
        <position position="509"/>
    </location>
    <ligand>
        <name>IMP</name>
        <dbReference type="ChEBI" id="CHEBI:58053"/>
        <note>ligand shared between dimeric partners</note>
    </ligand>
</feature>
<feature type="active site" description="Proton acceptor" evidence="8">
    <location>
        <position position="379"/>
    </location>
</feature>
<evidence type="ECO:0000256" key="9">
    <source>
        <dbReference type="PROSITE-ProRule" id="PRU10134"/>
    </source>
</evidence>
<dbReference type="Gene3D" id="3.90.170.10">
    <property type="entry name" value="Adenylosuccinate Synthetase, subunit A, domain 3"/>
    <property type="match status" value="1"/>
</dbReference>
<keyword evidence="2 8" id="KW-0436">Ligase</keyword>
<dbReference type="Gene3D" id="3.40.440.10">
    <property type="entry name" value="Adenylosuccinate Synthetase, subunit A, domain 1"/>
    <property type="match status" value="1"/>
</dbReference>
<evidence type="ECO:0000256" key="6">
    <source>
        <dbReference type="ARBA" id="ARBA00022842"/>
    </source>
</evidence>
<evidence type="ECO:0000313" key="13">
    <source>
        <dbReference type="Proteomes" id="UP001642484"/>
    </source>
</evidence>
<feature type="binding site" evidence="8">
    <location>
        <begin position="378"/>
        <end position="384"/>
    </location>
    <ligand>
        <name>GTP</name>
        <dbReference type="ChEBI" id="CHEBI:37565"/>
    </ligand>
</feature>
<feature type="region of interest" description="Disordered" evidence="11">
    <location>
        <begin position="196"/>
        <end position="224"/>
    </location>
</feature>
<dbReference type="InterPro" id="IPR042109">
    <property type="entry name" value="Adenylosuccinate_synth_dom1"/>
</dbReference>
<feature type="binding site" evidence="8">
    <location>
        <position position="737"/>
    </location>
    <ligand>
        <name>GTP</name>
        <dbReference type="ChEBI" id="CHEBI:37565"/>
    </ligand>
</feature>
<dbReference type="InterPro" id="IPR027417">
    <property type="entry name" value="P-loop_NTPase"/>
</dbReference>
<comment type="subunit">
    <text evidence="1 8">Homodimer.</text>
</comment>
<comment type="subcellular location">
    <subcellularLocation>
        <location evidence="8">Cytoplasm</location>
    </subcellularLocation>
</comment>
<feature type="binding site" evidence="8">
    <location>
        <position position="379"/>
    </location>
    <ligand>
        <name>Mg(2+)</name>
        <dbReference type="ChEBI" id="CHEBI:18420"/>
    </ligand>
</feature>
<keyword evidence="13" id="KW-1185">Reference proteome</keyword>
<feature type="binding site" evidence="8">
    <location>
        <position position="406"/>
    </location>
    <ligand>
        <name>Mg(2+)</name>
        <dbReference type="ChEBI" id="CHEBI:18420"/>
    </ligand>
</feature>
<feature type="active site" description="Proton donor" evidence="8">
    <location>
        <position position="407"/>
    </location>
</feature>
<evidence type="ECO:0000256" key="1">
    <source>
        <dbReference type="ARBA" id="ARBA00011738"/>
    </source>
</evidence>